<dbReference type="EMBL" id="BAAARV010000005">
    <property type="protein sequence ID" value="GAA2329848.1"/>
    <property type="molecule type" value="Genomic_DNA"/>
</dbReference>
<evidence type="ECO:0000256" key="2">
    <source>
        <dbReference type="SAM" id="SignalP"/>
    </source>
</evidence>
<comment type="caution">
    <text evidence="3">The sequence shown here is derived from an EMBL/GenBank/DDBJ whole genome shotgun (WGS) entry which is preliminary data.</text>
</comment>
<sequence length="196" mass="21529">MRRAVIVVVAFFGLAACSSSPPTPEVASARQPSASAAAGPSAAARETDYDKALRYTRCLTENGAETPDPVEGEPLVSAYVIAPRTSVEGEPLVKTYVVTPRTSVETMVARIEAHEKCKQFLPATWPVKMDQAQIKRSRPYFDCMRSHGIDEPIPDENGMVQGRTDPSYRSTPEYEDAVAKCRHLYDDPANDLPENR</sequence>
<evidence type="ECO:0000256" key="1">
    <source>
        <dbReference type="SAM" id="MobiDB-lite"/>
    </source>
</evidence>
<evidence type="ECO:0008006" key="5">
    <source>
        <dbReference type="Google" id="ProtNLM"/>
    </source>
</evidence>
<keyword evidence="2" id="KW-0732">Signal</keyword>
<proteinExistence type="predicted"/>
<feature type="region of interest" description="Disordered" evidence="1">
    <location>
        <begin position="151"/>
        <end position="171"/>
    </location>
</feature>
<dbReference type="Proteomes" id="UP001501444">
    <property type="component" value="Unassembled WGS sequence"/>
</dbReference>
<dbReference type="PROSITE" id="PS51257">
    <property type="entry name" value="PROKAR_LIPOPROTEIN"/>
    <property type="match status" value="1"/>
</dbReference>
<protein>
    <recommendedName>
        <fullName evidence="5">Lipoprotein</fullName>
    </recommendedName>
</protein>
<evidence type="ECO:0000313" key="3">
    <source>
        <dbReference type="EMBL" id="GAA2329848.1"/>
    </source>
</evidence>
<name>A0ABN3FGZ1_9ACTN</name>
<evidence type="ECO:0000313" key="4">
    <source>
        <dbReference type="Proteomes" id="UP001501444"/>
    </source>
</evidence>
<feature type="region of interest" description="Disordered" evidence="1">
    <location>
        <begin position="19"/>
        <end position="45"/>
    </location>
</feature>
<gene>
    <name evidence="3" type="ORF">GCM10010170_007510</name>
</gene>
<feature type="compositionally biased region" description="Low complexity" evidence="1">
    <location>
        <begin position="27"/>
        <end position="44"/>
    </location>
</feature>
<reference evidence="3 4" key="1">
    <citation type="journal article" date="2019" name="Int. J. Syst. Evol. Microbiol.">
        <title>The Global Catalogue of Microorganisms (GCM) 10K type strain sequencing project: providing services to taxonomists for standard genome sequencing and annotation.</title>
        <authorList>
            <consortium name="The Broad Institute Genomics Platform"/>
            <consortium name="The Broad Institute Genome Sequencing Center for Infectious Disease"/>
            <person name="Wu L."/>
            <person name="Ma J."/>
        </authorList>
    </citation>
    <scope>NUCLEOTIDE SEQUENCE [LARGE SCALE GENOMIC DNA]</scope>
    <source>
        <strain evidence="3 4">JCM 3272</strain>
    </source>
</reference>
<feature type="signal peptide" evidence="2">
    <location>
        <begin position="1"/>
        <end position="20"/>
    </location>
</feature>
<feature type="chain" id="PRO_5045555151" description="Lipoprotein" evidence="2">
    <location>
        <begin position="21"/>
        <end position="196"/>
    </location>
</feature>
<dbReference type="RefSeq" id="WP_344610773.1">
    <property type="nucleotide sequence ID" value="NZ_BAAARV010000005.1"/>
</dbReference>
<accession>A0ABN3FGZ1</accession>
<keyword evidence="4" id="KW-1185">Reference proteome</keyword>
<organism evidence="3 4">
    <name type="scientific">Dactylosporangium salmoneum</name>
    <dbReference type="NCBI Taxonomy" id="53361"/>
    <lineage>
        <taxon>Bacteria</taxon>
        <taxon>Bacillati</taxon>
        <taxon>Actinomycetota</taxon>
        <taxon>Actinomycetes</taxon>
        <taxon>Micromonosporales</taxon>
        <taxon>Micromonosporaceae</taxon>
        <taxon>Dactylosporangium</taxon>
    </lineage>
</organism>